<feature type="binding site" evidence="6">
    <location>
        <position position="108"/>
    </location>
    <ligand>
        <name>5-phospho-alpha-D-ribose 1-diphosphate</name>
        <dbReference type="ChEBI" id="CHEBI:58017"/>
        <note>ligand shared between dimeric partners</note>
    </ligand>
</feature>
<feature type="binding site" evidence="6">
    <location>
        <position position="104"/>
    </location>
    <ligand>
        <name>5-phospho-alpha-D-ribose 1-diphosphate</name>
        <dbReference type="ChEBI" id="CHEBI:58017"/>
        <note>ligand shared between dimeric partners</note>
    </ligand>
</feature>
<dbReference type="CDD" id="cd06223">
    <property type="entry name" value="PRTases_typeI"/>
    <property type="match status" value="1"/>
</dbReference>
<keyword evidence="5 6" id="KW-0665">Pyrimidine biosynthesis</keyword>
<reference evidence="8 9" key="2">
    <citation type="submission" date="2018-09" db="EMBL/GenBank/DDBJ databases">
        <title>Genome of Sphaerochaeta halotolerans strain 4-11.</title>
        <authorList>
            <person name="Nazina T.N."/>
            <person name="Sokolova D.S."/>
        </authorList>
    </citation>
    <scope>NUCLEOTIDE SEQUENCE [LARGE SCALE GENOMIC DNA]</scope>
    <source>
        <strain evidence="8 9">4-11</strain>
    </source>
</reference>
<dbReference type="GO" id="GO:0004588">
    <property type="term" value="F:orotate phosphoribosyltransferase activity"/>
    <property type="evidence" value="ECO:0007669"/>
    <property type="project" value="UniProtKB-UniRule"/>
</dbReference>
<dbReference type="NCBIfam" id="TIGR00336">
    <property type="entry name" value="pyrE"/>
    <property type="match status" value="1"/>
</dbReference>
<feature type="binding site" description="in other chain" evidence="6">
    <location>
        <begin position="134"/>
        <end position="142"/>
    </location>
    <ligand>
        <name>5-phospho-alpha-D-ribose 1-diphosphate</name>
        <dbReference type="ChEBI" id="CHEBI:58017"/>
        <note>ligand shared between dimeric partners</note>
    </ligand>
</feature>
<keyword evidence="3 6" id="KW-0328">Glycosyltransferase</keyword>
<comment type="similarity">
    <text evidence="6">Belongs to the purine/pyrimidine phosphoribosyltransferase family. PyrE subfamily.</text>
</comment>
<keyword evidence="9" id="KW-1185">Reference proteome</keyword>
<evidence type="ECO:0000313" key="9">
    <source>
        <dbReference type="Proteomes" id="UP000264002"/>
    </source>
</evidence>
<evidence type="ECO:0000256" key="1">
    <source>
        <dbReference type="ARBA" id="ARBA00004889"/>
    </source>
</evidence>
<sequence>MKHIEAITNHYGPILAKKALELGAIRLQVQDPFTWASGYRMPIYNDNRRLLSESGARKLVSEAFAAMLESLDYDPDTIAGTATAGIPHATTLADRLAKPMSYVRSSGKDHGLGQQIEGLGLGGTYEGAKVLLIEDLISTGGSSIKAVQAITKAQGVCPYTFAIFTYGFAAAQEAFAALDPACKAFTILDYDVMVASAKETGYVNSEEARLLTLWREDPFGWGEKQGFPKVDR</sequence>
<evidence type="ECO:0000256" key="3">
    <source>
        <dbReference type="ARBA" id="ARBA00022676"/>
    </source>
</evidence>
<proteinExistence type="inferred from homology"/>
<dbReference type="GO" id="GO:0019856">
    <property type="term" value="P:pyrimidine nucleobase biosynthetic process"/>
    <property type="evidence" value="ECO:0007669"/>
    <property type="project" value="TreeGrafter"/>
</dbReference>
<dbReference type="Gene3D" id="3.40.50.2020">
    <property type="match status" value="1"/>
</dbReference>
<comment type="subunit">
    <text evidence="6">Homodimer.</text>
</comment>
<protein>
    <recommendedName>
        <fullName evidence="2 6">Orotate phosphoribosyltransferase</fullName>
        <shortName evidence="6">OPRT</shortName>
        <shortName evidence="6">OPRTase</shortName>
        <ecNumber evidence="2 6">2.4.2.10</ecNumber>
    </recommendedName>
</protein>
<feature type="domain" description="Phosphoribosyltransferase" evidence="7">
    <location>
        <begin position="58"/>
        <end position="152"/>
    </location>
</feature>
<accession>A0A372MIT6</accession>
<name>A0A372MIT6_9SPIR</name>
<dbReference type="InterPro" id="IPR023031">
    <property type="entry name" value="OPRT"/>
</dbReference>
<comment type="caution">
    <text evidence="8">The sequence shown here is derived from an EMBL/GenBank/DDBJ whole genome shotgun (WGS) entry which is preliminary data.</text>
</comment>
<dbReference type="GO" id="GO:0000287">
    <property type="term" value="F:magnesium ion binding"/>
    <property type="evidence" value="ECO:0007669"/>
    <property type="project" value="UniProtKB-UniRule"/>
</dbReference>
<feature type="binding site" evidence="6">
    <location>
        <position position="110"/>
    </location>
    <ligand>
        <name>5-phospho-alpha-D-ribose 1-diphosphate</name>
        <dbReference type="ChEBI" id="CHEBI:58017"/>
        <note>ligand shared between dimeric partners</note>
    </ligand>
</feature>
<evidence type="ECO:0000256" key="4">
    <source>
        <dbReference type="ARBA" id="ARBA00022679"/>
    </source>
</evidence>
<dbReference type="InterPro" id="IPR029057">
    <property type="entry name" value="PRTase-like"/>
</dbReference>
<comment type="catalytic activity">
    <reaction evidence="6">
        <text>orotidine 5'-phosphate + diphosphate = orotate + 5-phospho-alpha-D-ribose 1-diphosphate</text>
        <dbReference type="Rhea" id="RHEA:10380"/>
        <dbReference type="ChEBI" id="CHEBI:30839"/>
        <dbReference type="ChEBI" id="CHEBI:33019"/>
        <dbReference type="ChEBI" id="CHEBI:57538"/>
        <dbReference type="ChEBI" id="CHEBI:58017"/>
        <dbReference type="EC" id="2.4.2.10"/>
    </reaction>
</comment>
<dbReference type="PANTHER" id="PTHR19278">
    <property type="entry name" value="OROTATE PHOSPHORIBOSYLTRANSFERASE"/>
    <property type="match status" value="1"/>
</dbReference>
<comment type="caution">
    <text evidence="6">Lacks conserved residue(s) required for the propagation of feature annotation.</text>
</comment>
<gene>
    <name evidence="6 8" type="primary">pyrE</name>
    <name evidence="8" type="ORF">DYP60_04525</name>
</gene>
<feature type="binding site" evidence="6">
    <location>
        <position position="138"/>
    </location>
    <ligand>
        <name>orotate</name>
        <dbReference type="ChEBI" id="CHEBI:30839"/>
    </ligand>
</feature>
<keyword evidence="4 6" id="KW-0808">Transferase</keyword>
<dbReference type="UniPathway" id="UPA00070">
    <property type="reaction ID" value="UER00119"/>
</dbReference>
<dbReference type="InterPro" id="IPR004467">
    <property type="entry name" value="Or_phspho_trans_dom"/>
</dbReference>
<dbReference type="GO" id="GO:0044205">
    <property type="term" value="P:'de novo' UMP biosynthetic process"/>
    <property type="evidence" value="ECO:0007669"/>
    <property type="project" value="UniProtKB-UniRule"/>
</dbReference>
<keyword evidence="6" id="KW-0460">Magnesium</keyword>
<dbReference type="AlphaFoldDB" id="A0A372MIT6"/>
<comment type="pathway">
    <text evidence="1 6">Pyrimidine metabolism; UMP biosynthesis via de novo pathway; UMP from orotate: step 1/2.</text>
</comment>
<evidence type="ECO:0000256" key="2">
    <source>
        <dbReference type="ARBA" id="ARBA00011971"/>
    </source>
</evidence>
<dbReference type="EMBL" id="QUWK01000004">
    <property type="protein sequence ID" value="RFU95288.1"/>
    <property type="molecule type" value="Genomic_DNA"/>
</dbReference>
<evidence type="ECO:0000313" key="8">
    <source>
        <dbReference type="EMBL" id="RFU95288.1"/>
    </source>
</evidence>
<evidence type="ECO:0000256" key="5">
    <source>
        <dbReference type="ARBA" id="ARBA00022975"/>
    </source>
</evidence>
<dbReference type="Pfam" id="PF00156">
    <property type="entry name" value="Pribosyltran"/>
    <property type="match status" value="1"/>
</dbReference>
<dbReference type="InterPro" id="IPR000836">
    <property type="entry name" value="PRTase_dom"/>
</dbReference>
<reference evidence="9" key="1">
    <citation type="submission" date="2018-08" db="EMBL/GenBank/DDBJ databases">
        <authorList>
            <person name="Grouzdev D.S."/>
            <person name="Krutkina M.S."/>
        </authorList>
    </citation>
    <scope>NUCLEOTIDE SEQUENCE [LARGE SCALE GENOMIC DNA]</scope>
    <source>
        <strain evidence="9">4-11</strain>
    </source>
</reference>
<organism evidence="8 9">
    <name type="scientific">Sphaerochaeta halotolerans</name>
    <dbReference type="NCBI Taxonomy" id="2293840"/>
    <lineage>
        <taxon>Bacteria</taxon>
        <taxon>Pseudomonadati</taxon>
        <taxon>Spirochaetota</taxon>
        <taxon>Spirochaetia</taxon>
        <taxon>Spirochaetales</taxon>
        <taxon>Sphaerochaetaceae</taxon>
        <taxon>Sphaerochaeta</taxon>
    </lineage>
</organism>
<evidence type="ECO:0000259" key="7">
    <source>
        <dbReference type="Pfam" id="PF00156"/>
    </source>
</evidence>
<dbReference type="PANTHER" id="PTHR19278:SF9">
    <property type="entry name" value="URIDINE 5'-MONOPHOSPHATE SYNTHASE"/>
    <property type="match status" value="1"/>
</dbReference>
<dbReference type="EC" id="2.4.2.10" evidence="2 6"/>
<dbReference type="SUPFAM" id="SSF53271">
    <property type="entry name" value="PRTase-like"/>
    <property type="match status" value="1"/>
</dbReference>
<dbReference type="RefSeq" id="WP_117329698.1">
    <property type="nucleotide sequence ID" value="NZ_QUWK01000004.1"/>
</dbReference>
<comment type="cofactor">
    <cofactor evidence="6">
        <name>Mg(2+)</name>
        <dbReference type="ChEBI" id="CHEBI:18420"/>
    </cofactor>
</comment>
<comment type="function">
    <text evidence="6">Catalyzes the transfer of a ribosyl phosphate group from 5-phosphoribose 1-diphosphate to orotate, leading to the formation of orotidine monophosphate (OMP).</text>
</comment>
<dbReference type="Proteomes" id="UP000264002">
    <property type="component" value="Unassembled WGS sequence"/>
</dbReference>
<dbReference type="HAMAP" id="MF_01208">
    <property type="entry name" value="PyrE"/>
    <property type="match status" value="1"/>
</dbReference>
<evidence type="ECO:0000256" key="6">
    <source>
        <dbReference type="HAMAP-Rule" id="MF_01208"/>
    </source>
</evidence>